<evidence type="ECO:0000259" key="3">
    <source>
        <dbReference type="Pfam" id="PF00021"/>
    </source>
</evidence>
<dbReference type="FunCoup" id="G1TVR0">
    <property type="interactions" value="70"/>
</dbReference>
<dbReference type="PANTHER" id="PTHR20914:SF2">
    <property type="entry name" value="LY6_PLAUR DOMAIN-CONTAINING PROTEIN 8"/>
    <property type="match status" value="1"/>
</dbReference>
<dbReference type="AlphaFoldDB" id="G1TVR0"/>
<dbReference type="InterPro" id="IPR016054">
    <property type="entry name" value="LY6_UPA_recep-like"/>
</dbReference>
<dbReference type="GO" id="GO:0050829">
    <property type="term" value="P:defense response to Gram-negative bacterium"/>
    <property type="evidence" value="ECO:0007669"/>
    <property type="project" value="TreeGrafter"/>
</dbReference>
<evidence type="ECO:0000256" key="1">
    <source>
        <dbReference type="ARBA" id="ARBA00004613"/>
    </source>
</evidence>
<dbReference type="InterPro" id="IPR050918">
    <property type="entry name" value="CNF-like_PLA2_Inhibitor"/>
</dbReference>
<dbReference type="InParanoid" id="G1TVR0"/>
<evidence type="ECO:0000256" key="2">
    <source>
        <dbReference type="ARBA" id="ARBA00022525"/>
    </source>
</evidence>
<protein>
    <recommendedName>
        <fullName evidence="3">UPAR/Ly6 domain-containing protein</fullName>
    </recommendedName>
</protein>
<name>G1TVR0_RABIT</name>
<dbReference type="eggNOG" id="ENOG502TBDM">
    <property type="taxonomic scope" value="Eukaryota"/>
</dbReference>
<accession>G1TVR0</accession>
<dbReference type="GO" id="GO:0005615">
    <property type="term" value="C:extracellular space"/>
    <property type="evidence" value="ECO:0007669"/>
    <property type="project" value="TreeGrafter"/>
</dbReference>
<dbReference type="Pfam" id="PF00021">
    <property type="entry name" value="UPAR_LY6"/>
    <property type="match status" value="2"/>
</dbReference>
<dbReference type="Bgee" id="ENSOCUG00000021622">
    <property type="expression patterns" value="Expressed in autopod skin and 3 other cell types or tissues"/>
</dbReference>
<evidence type="ECO:0000313" key="4">
    <source>
        <dbReference type="Ensembl" id="ENSOCUP00000021148.3"/>
    </source>
</evidence>
<feature type="domain" description="UPAR/Ly6" evidence="3">
    <location>
        <begin position="47"/>
        <end position="139"/>
    </location>
</feature>
<comment type="subcellular location">
    <subcellularLocation>
        <location evidence="1">Secreted</location>
    </subcellularLocation>
</comment>
<evidence type="ECO:0000313" key="5">
    <source>
        <dbReference type="Proteomes" id="UP000001811"/>
    </source>
</evidence>
<organism evidence="4 5">
    <name type="scientific">Oryctolagus cuniculus</name>
    <name type="common">Rabbit</name>
    <dbReference type="NCBI Taxonomy" id="9986"/>
    <lineage>
        <taxon>Eukaryota</taxon>
        <taxon>Metazoa</taxon>
        <taxon>Chordata</taxon>
        <taxon>Craniata</taxon>
        <taxon>Vertebrata</taxon>
        <taxon>Euteleostomi</taxon>
        <taxon>Mammalia</taxon>
        <taxon>Eutheria</taxon>
        <taxon>Euarchontoglires</taxon>
        <taxon>Glires</taxon>
        <taxon>Lagomorpha</taxon>
        <taxon>Leporidae</taxon>
        <taxon>Oryctolagus</taxon>
    </lineage>
</organism>
<dbReference type="Proteomes" id="UP000001811">
    <property type="component" value="Unplaced"/>
</dbReference>
<feature type="domain" description="UPAR/Ly6" evidence="3">
    <location>
        <begin position="155"/>
        <end position="215"/>
    </location>
</feature>
<dbReference type="HOGENOM" id="CLU_107635_0_0_1"/>
<dbReference type="GeneTree" id="ENSGT00570000079564"/>
<dbReference type="PANTHER" id="PTHR20914">
    <property type="entry name" value="LY6/PLAUR DOMAIN-CONTAINING PROTEIN 8"/>
    <property type="match status" value="1"/>
</dbReference>
<reference evidence="4" key="2">
    <citation type="submission" date="2025-08" db="UniProtKB">
        <authorList>
            <consortium name="Ensembl"/>
        </authorList>
    </citation>
    <scope>IDENTIFICATION</scope>
    <source>
        <strain evidence="4">Thorbecke</strain>
    </source>
</reference>
<dbReference type="Ensembl" id="ENSOCUT00000028611.3">
    <property type="protein sequence ID" value="ENSOCUP00000021148.3"/>
    <property type="gene ID" value="ENSOCUG00000021622.3"/>
</dbReference>
<proteinExistence type="predicted"/>
<reference evidence="4 5" key="1">
    <citation type="journal article" date="2011" name="Nature">
        <title>A high-resolution map of human evolutionary constraint using 29 mammals.</title>
        <authorList>
            <person name="Lindblad-Toh K."/>
            <person name="Garber M."/>
            <person name="Zuk O."/>
            <person name="Lin M.F."/>
            <person name="Parker B.J."/>
            <person name="Washietl S."/>
            <person name="Kheradpour P."/>
            <person name="Ernst J."/>
            <person name="Jordan G."/>
            <person name="Mauceli E."/>
            <person name="Ward L.D."/>
            <person name="Lowe C.B."/>
            <person name="Holloway A.K."/>
            <person name="Clamp M."/>
            <person name="Gnerre S."/>
            <person name="Alfoldi J."/>
            <person name="Beal K."/>
            <person name="Chang J."/>
            <person name="Clawson H."/>
            <person name="Cuff J."/>
            <person name="Di Palma F."/>
            <person name="Fitzgerald S."/>
            <person name="Flicek P."/>
            <person name="Guttman M."/>
            <person name="Hubisz M.J."/>
            <person name="Jaffe D.B."/>
            <person name="Jungreis I."/>
            <person name="Kent W.J."/>
            <person name="Kostka D."/>
            <person name="Lara M."/>
            <person name="Martins A.L."/>
            <person name="Massingham T."/>
            <person name="Moltke I."/>
            <person name="Raney B.J."/>
            <person name="Rasmussen M.D."/>
            <person name="Robinson J."/>
            <person name="Stark A."/>
            <person name="Vilella A.J."/>
            <person name="Wen J."/>
            <person name="Xie X."/>
            <person name="Zody M.C."/>
            <person name="Baldwin J."/>
            <person name="Bloom T."/>
            <person name="Chin C.W."/>
            <person name="Heiman D."/>
            <person name="Nicol R."/>
            <person name="Nusbaum C."/>
            <person name="Young S."/>
            <person name="Wilkinson J."/>
            <person name="Worley K.C."/>
            <person name="Kovar C.L."/>
            <person name="Muzny D.M."/>
            <person name="Gibbs R.A."/>
            <person name="Cree A."/>
            <person name="Dihn H.H."/>
            <person name="Fowler G."/>
            <person name="Jhangiani S."/>
            <person name="Joshi V."/>
            <person name="Lee S."/>
            <person name="Lewis L.R."/>
            <person name="Nazareth L.V."/>
            <person name="Okwuonu G."/>
            <person name="Santibanez J."/>
            <person name="Warren W.C."/>
            <person name="Mardis E.R."/>
            <person name="Weinstock G.M."/>
            <person name="Wilson R.K."/>
            <person name="Delehaunty K."/>
            <person name="Dooling D."/>
            <person name="Fronik C."/>
            <person name="Fulton L."/>
            <person name="Fulton B."/>
            <person name="Graves T."/>
            <person name="Minx P."/>
            <person name="Sodergren E."/>
            <person name="Birney E."/>
            <person name="Margulies E.H."/>
            <person name="Herrero J."/>
            <person name="Green E.D."/>
            <person name="Haussler D."/>
            <person name="Siepel A."/>
            <person name="Goldman N."/>
            <person name="Pollard K.S."/>
            <person name="Pedersen J.S."/>
            <person name="Lander E.S."/>
            <person name="Kellis M."/>
        </authorList>
    </citation>
    <scope>NUCLEOTIDE SEQUENCE [LARGE SCALE GENOMIC DNA]</scope>
    <source>
        <strain evidence="5">Thorbecke</strain>
    </source>
</reference>
<keyword evidence="5" id="KW-1185">Reference proteome</keyword>
<keyword evidence="2" id="KW-0964">Secreted</keyword>
<sequence length="254" mass="26634">TDGSSLSYLSWGPQKAGTSSSFTLRWAWSLLCVTRWSHVGSFVSAGSLDCPQCSSFDSSCDGSVVSECPADASTSCVVSYAGWPAASPPTGFQNLACSDIDAALLATTRIEALVSFYVRVAAGQTAWFSSRICNGGPCNSISPSPPEYPTEGTGNTQCPGCIAVNDATCEESFVRCNPDERCVDGLAEVVQGTRDTENFKLRVKGCSDITEELSQLLSTPNIKIGNIVFRQLICSDAAQIPDNLNSGAALAAAP</sequence>
<reference evidence="4" key="3">
    <citation type="submission" date="2025-09" db="UniProtKB">
        <authorList>
            <consortium name="Ensembl"/>
        </authorList>
    </citation>
    <scope>IDENTIFICATION</scope>
    <source>
        <strain evidence="4">Thorbecke</strain>
    </source>
</reference>